<dbReference type="AlphaFoldDB" id="A0A645A8I8"/>
<dbReference type="InterPro" id="IPR053737">
    <property type="entry name" value="Type_II_TA_Toxin"/>
</dbReference>
<accession>A0A645A8I8</accession>
<feature type="coiled-coil region" evidence="1">
    <location>
        <begin position="121"/>
        <end position="148"/>
    </location>
</feature>
<organism evidence="3">
    <name type="scientific">bioreactor metagenome</name>
    <dbReference type="NCBI Taxonomy" id="1076179"/>
    <lineage>
        <taxon>unclassified sequences</taxon>
        <taxon>metagenomes</taxon>
        <taxon>ecological metagenomes</taxon>
    </lineage>
</organism>
<evidence type="ECO:0000259" key="2">
    <source>
        <dbReference type="PROSITE" id="PS51459"/>
    </source>
</evidence>
<evidence type="ECO:0000313" key="3">
    <source>
        <dbReference type="EMBL" id="MPM49505.1"/>
    </source>
</evidence>
<dbReference type="InterPro" id="IPR003812">
    <property type="entry name" value="Fido"/>
</dbReference>
<dbReference type="PANTHER" id="PTHR35810">
    <property type="entry name" value="CYTOPLASMIC PROTEIN-RELATED"/>
    <property type="match status" value="1"/>
</dbReference>
<protein>
    <recommendedName>
        <fullName evidence="2">Fido domain-containing protein</fullName>
    </recommendedName>
</protein>
<dbReference type="Gene3D" id="1.20.120.1870">
    <property type="entry name" value="Fic/DOC protein, Fido domain"/>
    <property type="match status" value="1"/>
</dbReference>
<dbReference type="PROSITE" id="PS51459">
    <property type="entry name" value="FIDO"/>
    <property type="match status" value="1"/>
</dbReference>
<reference evidence="3" key="1">
    <citation type="submission" date="2019-08" db="EMBL/GenBank/DDBJ databases">
        <authorList>
            <person name="Kucharzyk K."/>
            <person name="Murdoch R.W."/>
            <person name="Higgins S."/>
            <person name="Loffler F."/>
        </authorList>
    </citation>
    <scope>NUCLEOTIDE SEQUENCE</scope>
</reference>
<sequence length="330" mass="38094">MKESAIQIYRLDNGATEIEVKLDQDTIWLSQKQIAELFDKDSDTIGLHLKNIYSTGELEEFSTTEDYSVVQKEGTRNVRRKIKHYNLDAIISVGYRVNSIRGTQFRIWANKILKEYLIQGYSINERALKRQNEQLSELQKTIKILSSAIQSKELTSNESKGLLSIISDYSYALDILDKYDYHSLSITNTSGKEIYRITYTEAIDQINLVRKAYGNSELFGREKDESFKSSISTIFQTFDSKDLYPSIEEKAAHLLYFITKNHSFTDGNKRIAAFMFLYFLSKNGFLYDSYGRKRIADNTLVALTLMIAVSKQEEMDVMIKVIVNLINTRN</sequence>
<comment type="caution">
    <text evidence="3">The sequence shown here is derived from an EMBL/GenBank/DDBJ whole genome shotgun (WGS) entry which is preliminary data.</text>
</comment>
<gene>
    <name evidence="3" type="ORF">SDC9_96235</name>
</gene>
<dbReference type="Pfam" id="PF02661">
    <property type="entry name" value="Fic"/>
    <property type="match status" value="1"/>
</dbReference>
<dbReference type="EMBL" id="VSSQ01012555">
    <property type="protein sequence ID" value="MPM49505.1"/>
    <property type="molecule type" value="Genomic_DNA"/>
</dbReference>
<dbReference type="PANTHER" id="PTHR35810:SF1">
    <property type="entry name" value="CYTOPLASMIC PROTEIN"/>
    <property type="match status" value="1"/>
</dbReference>
<dbReference type="SUPFAM" id="SSF140931">
    <property type="entry name" value="Fic-like"/>
    <property type="match status" value="1"/>
</dbReference>
<evidence type="ECO:0000256" key="1">
    <source>
        <dbReference type="SAM" id="Coils"/>
    </source>
</evidence>
<keyword evidence="1" id="KW-0175">Coiled coil</keyword>
<dbReference type="InterPro" id="IPR011204">
    <property type="entry name" value="Virulence_RhuM-like"/>
</dbReference>
<dbReference type="InterPro" id="IPR036597">
    <property type="entry name" value="Fido-like_dom_sf"/>
</dbReference>
<feature type="domain" description="Fido" evidence="2">
    <location>
        <begin position="186"/>
        <end position="324"/>
    </location>
</feature>
<proteinExistence type="predicted"/>
<dbReference type="Pfam" id="PF13310">
    <property type="entry name" value="Virulence_RhuM"/>
    <property type="match status" value="1"/>
</dbReference>
<name>A0A645A8I8_9ZZZZ</name>